<dbReference type="InterPro" id="IPR051283">
    <property type="entry name" value="Sec_Metabolite_Acyltrans"/>
</dbReference>
<dbReference type="PANTHER" id="PTHR31896:SF64">
    <property type="entry name" value="TRICHOTHECENE 3-O-ACETYLTRANSFERASE"/>
    <property type="match status" value="1"/>
</dbReference>
<accession>A0A9W4HUB6</accession>
<reference evidence="4" key="1">
    <citation type="submission" date="2021-07" db="EMBL/GenBank/DDBJ databases">
        <authorList>
            <person name="Branca A.L. A."/>
        </authorList>
    </citation>
    <scope>NUCLEOTIDE SEQUENCE</scope>
</reference>
<evidence type="ECO:0000313" key="5">
    <source>
        <dbReference type="Proteomes" id="UP001153618"/>
    </source>
</evidence>
<evidence type="ECO:0000313" key="4">
    <source>
        <dbReference type="EMBL" id="CAG8135662.1"/>
    </source>
</evidence>
<dbReference type="Gene3D" id="3.30.559.10">
    <property type="entry name" value="Chloramphenicol acetyltransferase-like domain"/>
    <property type="match status" value="2"/>
</dbReference>
<dbReference type="AlphaFoldDB" id="A0A9W4HUB6"/>
<keyword evidence="5" id="KW-1185">Reference proteome</keyword>
<dbReference type="Proteomes" id="UP001153618">
    <property type="component" value="Unassembled WGS sequence"/>
</dbReference>
<keyword evidence="1" id="KW-0808">Transferase</keyword>
<dbReference type="InterPro" id="IPR023213">
    <property type="entry name" value="CAT-like_dom_sf"/>
</dbReference>
<gene>
    <name evidence="4" type="ORF">POLS_LOCUS5638</name>
</gene>
<evidence type="ECO:0000256" key="3">
    <source>
        <dbReference type="SAM" id="MobiDB-lite"/>
    </source>
</evidence>
<feature type="compositionally biased region" description="Basic and acidic residues" evidence="3">
    <location>
        <begin position="222"/>
        <end position="233"/>
    </location>
</feature>
<dbReference type="OrthoDB" id="1862401at2759"/>
<dbReference type="Pfam" id="PF02458">
    <property type="entry name" value="Transferase"/>
    <property type="match status" value="1"/>
</dbReference>
<protein>
    <submittedName>
        <fullName evidence="4">Uncharacterized protein</fullName>
    </submittedName>
</protein>
<dbReference type="EMBL" id="CAJVOS010000028">
    <property type="protein sequence ID" value="CAG8135662.1"/>
    <property type="molecule type" value="Genomic_DNA"/>
</dbReference>
<proteinExistence type="predicted"/>
<organism evidence="4 5">
    <name type="scientific">Penicillium olsonii</name>
    <dbReference type="NCBI Taxonomy" id="99116"/>
    <lineage>
        <taxon>Eukaryota</taxon>
        <taxon>Fungi</taxon>
        <taxon>Dikarya</taxon>
        <taxon>Ascomycota</taxon>
        <taxon>Pezizomycotina</taxon>
        <taxon>Eurotiomycetes</taxon>
        <taxon>Eurotiomycetidae</taxon>
        <taxon>Eurotiales</taxon>
        <taxon>Aspergillaceae</taxon>
        <taxon>Penicillium</taxon>
    </lineage>
</organism>
<feature type="compositionally biased region" description="Polar residues" evidence="3">
    <location>
        <begin position="208"/>
        <end position="218"/>
    </location>
</feature>
<comment type="caution">
    <text evidence="4">The sequence shown here is derived from an EMBL/GenBank/DDBJ whole genome shotgun (WGS) entry which is preliminary data.</text>
</comment>
<sequence length="512" mass="56928">MKNGKFTPFVLSPFDHVFPPDLYAMTALYFQMEAPSEAIFDLQRGLSRLGELIPFLSGEVVPANSPYKTNAMEVRLASRNDDVSLVRVKHYPKYGLPGTPSTIEGEIARRVGCTGDESARRLVSEFEQPAVPAPVFRAQINILANGLVLCLVVNHMVIDGKGNDVLLNLLAQCCRSPTDTSWSTSIATQGVTRRYLHDLGRSGGVPSIPSNLPSSLGLSTPPEEREQKFDRGEGLAPDASSASYNLLFSDSRIQLLKSRCNTRLSELLQVLAKEEGEGKGEKTRFVSSNDILTTLLWICITRVQQQQASSTLGVAVNSRKRFPKALPDDYLGNAVAYTDCTLSISELRCLETWEKQQQEQSLYEQNPQSSTIIDDGPTIELLTRLAYRIRCSITKIDDISLGRLTADYFHTPDWSQILLQRCDILVSSLRDWNTYGLDFGPQLQGIQGLEFLPASSAPGECIVKPAQKDANGEAVWEVMITLQPAQMEQMRQLPLLQWPLEYDIPVEFYCSL</sequence>
<dbReference type="GO" id="GO:0016746">
    <property type="term" value="F:acyltransferase activity"/>
    <property type="evidence" value="ECO:0007669"/>
    <property type="project" value="UniProtKB-KW"/>
</dbReference>
<keyword evidence="2" id="KW-0012">Acyltransferase</keyword>
<name>A0A9W4HUB6_PENOL</name>
<evidence type="ECO:0000256" key="1">
    <source>
        <dbReference type="ARBA" id="ARBA00022679"/>
    </source>
</evidence>
<feature type="region of interest" description="Disordered" evidence="3">
    <location>
        <begin position="204"/>
        <end position="238"/>
    </location>
</feature>
<dbReference type="PANTHER" id="PTHR31896">
    <property type="entry name" value="FAMILY REGULATORY PROTEIN, PUTATIVE (AFU_ORTHOLOGUE AFUA_3G14730)-RELATED"/>
    <property type="match status" value="1"/>
</dbReference>
<evidence type="ECO:0000256" key="2">
    <source>
        <dbReference type="ARBA" id="ARBA00023315"/>
    </source>
</evidence>